<keyword evidence="2" id="KW-1185">Reference proteome</keyword>
<reference evidence="1" key="1">
    <citation type="submission" date="2022-02" db="EMBL/GenBank/DDBJ databases">
        <authorList>
            <person name="Henning P.M."/>
            <person name="McCubbin A.G."/>
            <person name="Shore J.S."/>
        </authorList>
    </citation>
    <scope>NUCLEOTIDE SEQUENCE</scope>
    <source>
        <strain evidence="1">F60SS</strain>
        <tissue evidence="1">Leaves</tissue>
    </source>
</reference>
<sequence>MEYQRLIIIHGPLVSSDPGKIAVSIFPEPLADRVSLEAAITYMQNTYTILIFFVLLDLFQANGTSTQRSCLLLCVNIISITIDLELQPS</sequence>
<dbReference type="AlphaFoldDB" id="A0A9Q0FWW4"/>
<gene>
    <name evidence="1" type="ORF">Tsubulata_050061</name>
</gene>
<protein>
    <submittedName>
        <fullName evidence="1">Uncharacterized protein</fullName>
    </submittedName>
</protein>
<reference evidence="1" key="2">
    <citation type="journal article" date="2023" name="Plants (Basel)">
        <title>Annotation of the Turnera subulata (Passifloraceae) Draft Genome Reveals the S-Locus Evolved after the Divergence of Turneroideae from Passifloroideae in a Stepwise Manner.</title>
        <authorList>
            <person name="Henning P.M."/>
            <person name="Roalson E.H."/>
            <person name="Mir W."/>
            <person name="McCubbin A.G."/>
            <person name="Shore J.S."/>
        </authorList>
    </citation>
    <scope>NUCLEOTIDE SEQUENCE</scope>
    <source>
        <strain evidence="1">F60SS</strain>
    </source>
</reference>
<dbReference type="EMBL" id="JAKUCV010003402">
    <property type="protein sequence ID" value="KAJ4839078.1"/>
    <property type="molecule type" value="Genomic_DNA"/>
</dbReference>
<name>A0A9Q0FWW4_9ROSI</name>
<organism evidence="1 2">
    <name type="scientific">Turnera subulata</name>
    <dbReference type="NCBI Taxonomy" id="218843"/>
    <lineage>
        <taxon>Eukaryota</taxon>
        <taxon>Viridiplantae</taxon>
        <taxon>Streptophyta</taxon>
        <taxon>Embryophyta</taxon>
        <taxon>Tracheophyta</taxon>
        <taxon>Spermatophyta</taxon>
        <taxon>Magnoliopsida</taxon>
        <taxon>eudicotyledons</taxon>
        <taxon>Gunneridae</taxon>
        <taxon>Pentapetalae</taxon>
        <taxon>rosids</taxon>
        <taxon>fabids</taxon>
        <taxon>Malpighiales</taxon>
        <taxon>Passifloraceae</taxon>
        <taxon>Turnera</taxon>
    </lineage>
</organism>
<evidence type="ECO:0000313" key="1">
    <source>
        <dbReference type="EMBL" id="KAJ4839078.1"/>
    </source>
</evidence>
<comment type="caution">
    <text evidence="1">The sequence shown here is derived from an EMBL/GenBank/DDBJ whole genome shotgun (WGS) entry which is preliminary data.</text>
</comment>
<dbReference type="Proteomes" id="UP001141552">
    <property type="component" value="Unassembled WGS sequence"/>
</dbReference>
<evidence type="ECO:0000313" key="2">
    <source>
        <dbReference type="Proteomes" id="UP001141552"/>
    </source>
</evidence>
<accession>A0A9Q0FWW4</accession>
<proteinExistence type="predicted"/>